<dbReference type="PANTHER" id="PTHR30629:SF2">
    <property type="entry name" value="PROPHAGE INTEGRASE INTS-RELATED"/>
    <property type="match status" value="1"/>
</dbReference>
<keyword evidence="2" id="KW-0229">DNA integration</keyword>
<evidence type="ECO:0000259" key="3">
    <source>
        <dbReference type="Pfam" id="PF13356"/>
    </source>
</evidence>
<dbReference type="InterPro" id="IPR038488">
    <property type="entry name" value="Integrase_DNA-bd_sf"/>
</dbReference>
<dbReference type="Pfam" id="PF13356">
    <property type="entry name" value="Arm-DNA-bind_3"/>
    <property type="match status" value="1"/>
</dbReference>
<dbReference type="Gene3D" id="3.30.160.390">
    <property type="entry name" value="Integrase, DNA-binding domain"/>
    <property type="match status" value="1"/>
</dbReference>
<comment type="similarity">
    <text evidence="1">Belongs to the 'phage' integrase family.</text>
</comment>
<evidence type="ECO:0000313" key="4">
    <source>
        <dbReference type="EMBL" id="SUS08005.1"/>
    </source>
</evidence>
<proteinExistence type="inferred from homology"/>
<organism evidence="4">
    <name type="scientific">metagenome</name>
    <dbReference type="NCBI Taxonomy" id="256318"/>
    <lineage>
        <taxon>unclassified sequences</taxon>
        <taxon>metagenomes</taxon>
    </lineage>
</organism>
<dbReference type="PANTHER" id="PTHR30629">
    <property type="entry name" value="PROPHAGE INTEGRASE"/>
    <property type="match status" value="1"/>
</dbReference>
<gene>
    <name evidence="4" type="ORF">DF3PB_5540001</name>
</gene>
<sequence length="82" mass="8939">MARLTTKAVEAMKPGRSRREIADDLARGLYLVVQPSGGKSWAVRYRINGKPTKDTIGRYPEIGLADAREVVSDFETTGLSGS</sequence>
<protein>
    <recommendedName>
        <fullName evidence="3">Integrase DNA-binding domain-containing protein</fullName>
    </recommendedName>
</protein>
<dbReference type="AlphaFoldDB" id="A0A380THV8"/>
<reference evidence="4" key="1">
    <citation type="submission" date="2018-07" db="EMBL/GenBank/DDBJ databases">
        <authorList>
            <person name="Quirk P.G."/>
            <person name="Krulwich T.A."/>
        </authorList>
    </citation>
    <scope>NUCLEOTIDE SEQUENCE</scope>
</reference>
<dbReference type="GO" id="GO:0015074">
    <property type="term" value="P:DNA integration"/>
    <property type="evidence" value="ECO:0007669"/>
    <property type="project" value="UniProtKB-KW"/>
</dbReference>
<feature type="domain" description="Integrase DNA-binding" evidence="3">
    <location>
        <begin position="4"/>
        <end position="72"/>
    </location>
</feature>
<evidence type="ECO:0000256" key="2">
    <source>
        <dbReference type="ARBA" id="ARBA00022908"/>
    </source>
</evidence>
<dbReference type="InterPro" id="IPR050808">
    <property type="entry name" value="Phage_Integrase"/>
</dbReference>
<accession>A0A380THV8</accession>
<evidence type="ECO:0000256" key="1">
    <source>
        <dbReference type="ARBA" id="ARBA00008857"/>
    </source>
</evidence>
<dbReference type="EMBL" id="UIDG01000506">
    <property type="protein sequence ID" value="SUS08005.1"/>
    <property type="molecule type" value="Genomic_DNA"/>
</dbReference>
<dbReference type="InterPro" id="IPR025166">
    <property type="entry name" value="Integrase_DNA_bind_dom"/>
</dbReference>
<name>A0A380THV8_9ZZZZ</name>